<evidence type="ECO:0000313" key="8">
    <source>
        <dbReference type="Proteomes" id="UP000800235"/>
    </source>
</evidence>
<dbReference type="Proteomes" id="UP000800235">
    <property type="component" value="Unassembled WGS sequence"/>
</dbReference>
<dbReference type="NCBIfam" id="TIGR00524">
    <property type="entry name" value="eIF-2B_rel"/>
    <property type="match status" value="1"/>
</dbReference>
<dbReference type="GO" id="GO:0003743">
    <property type="term" value="F:translation initiation factor activity"/>
    <property type="evidence" value="ECO:0007669"/>
    <property type="project" value="UniProtKB-KW"/>
</dbReference>
<dbReference type="Pfam" id="PF01008">
    <property type="entry name" value="IF-2B"/>
    <property type="match status" value="1"/>
</dbReference>
<keyword evidence="7" id="KW-0648">Protein biosynthesis</keyword>
<evidence type="ECO:0000256" key="3">
    <source>
        <dbReference type="ARBA" id="ARBA00023167"/>
    </source>
</evidence>
<dbReference type="InterPro" id="IPR005251">
    <property type="entry name" value="IF-M1Pi"/>
</dbReference>
<dbReference type="Gene3D" id="1.20.120.420">
    <property type="entry name" value="translation initiation factor eif-2b, domain 1"/>
    <property type="match status" value="1"/>
</dbReference>
<dbReference type="GO" id="GO:0005634">
    <property type="term" value="C:nucleus"/>
    <property type="evidence" value="ECO:0007669"/>
    <property type="project" value="UniProtKB-SubCell"/>
</dbReference>
<feature type="active site" description="Proton donor" evidence="6">
    <location>
        <position position="251"/>
    </location>
</feature>
<keyword evidence="3 6" id="KW-0486">Methionine biosynthesis</keyword>
<dbReference type="InterPro" id="IPR000649">
    <property type="entry name" value="IF-2B-related"/>
</dbReference>
<dbReference type="InterPro" id="IPR011559">
    <property type="entry name" value="Initiation_fac_2B_a/b/d"/>
</dbReference>
<dbReference type="FunFam" id="1.20.120.420:FF:000003">
    <property type="entry name" value="Methylthioribose-1-phosphate isomerase"/>
    <property type="match status" value="1"/>
</dbReference>
<dbReference type="NCBIfam" id="TIGR00512">
    <property type="entry name" value="salvage_mtnA"/>
    <property type="match status" value="1"/>
</dbReference>
<dbReference type="GO" id="GO:0019509">
    <property type="term" value="P:L-methionine salvage from methylthioadenosine"/>
    <property type="evidence" value="ECO:0007669"/>
    <property type="project" value="UniProtKB-UniRule"/>
</dbReference>
<keyword evidence="2 6" id="KW-0028">Amino-acid biosynthesis</keyword>
<dbReference type="OrthoDB" id="2461at2759"/>
<dbReference type="GO" id="GO:0046523">
    <property type="term" value="F:S-methyl-5-thioribose-1-phosphate isomerase activity"/>
    <property type="evidence" value="ECO:0007669"/>
    <property type="project" value="UniProtKB-UniRule"/>
</dbReference>
<dbReference type="PANTHER" id="PTHR43475:SF1">
    <property type="entry name" value="METHYLTHIORIBOSE-1-PHOSPHATE ISOMERASE"/>
    <property type="match status" value="1"/>
</dbReference>
<dbReference type="InterPro" id="IPR042529">
    <property type="entry name" value="IF_2B-like_C"/>
</dbReference>
<sequence length="390" mass="41682">MVLEAIKYEHGSLQILDQLRLPYTTHYDTIYSSTDAWHAIRDMRTRGAPAIAIVAALSLAVELTNTKLSSISEEVNIFIIEKLEYLVTSRPTAVNLADAAKKLKVVVGEAVKREGMTGEGVREAYGKAAEQMLVDDVADNEGIGKHGAEWIVRNAGLGEEVSVLTHCNTGSLATAGYGTALGVIRSLHANKQLKQAYCTETRPYNQGSRLTAFELVHDEIPATLITDSMAAALLKLKGPSEKIAAIIVGADRVAANGDTANKIGTYSLAIIAKHHGVKFLVAAPRTTIDLTTASGDDIVIEERPGREVSFIRGPKYDGVTLDRAAVETIAIAAEGIDIWNPAFDVTPAALIDGIITEIGVAEKGSDGKFNFEKLFEVEATDIKPSTVGGL</sequence>
<comment type="subcellular location">
    <subcellularLocation>
        <location evidence="6">Cytoplasm</location>
    </subcellularLocation>
    <subcellularLocation>
        <location evidence="6">Nucleus</location>
    </subcellularLocation>
</comment>
<dbReference type="InterPro" id="IPR027363">
    <property type="entry name" value="M1Pi_N"/>
</dbReference>
<dbReference type="HAMAP" id="MF_01678">
    <property type="entry name" value="Salvage_MtnA"/>
    <property type="match status" value="1"/>
</dbReference>
<gene>
    <name evidence="6" type="primary">MRI1</name>
    <name evidence="7" type="ORF">EJ08DRAFT_647333</name>
</gene>
<dbReference type="NCBIfam" id="NF004326">
    <property type="entry name" value="PRK05720.1"/>
    <property type="match status" value="1"/>
</dbReference>
<feature type="site" description="Transition state stabilizer" evidence="6">
    <location>
        <position position="167"/>
    </location>
</feature>
<keyword evidence="1 6" id="KW-0963">Cytoplasm</keyword>
<dbReference type="EC" id="5.3.1.23" evidence="6"/>
<dbReference type="FunFam" id="3.40.50.10470:FF:000003">
    <property type="entry name" value="Methylthioribose-1-phosphate isomerase"/>
    <property type="match status" value="1"/>
</dbReference>
<dbReference type="GO" id="GO:0005737">
    <property type="term" value="C:cytoplasm"/>
    <property type="evidence" value="ECO:0007669"/>
    <property type="project" value="UniProtKB-SubCell"/>
</dbReference>
<dbReference type="EMBL" id="MU007021">
    <property type="protein sequence ID" value="KAF2433269.1"/>
    <property type="molecule type" value="Genomic_DNA"/>
</dbReference>
<dbReference type="InterPro" id="IPR037171">
    <property type="entry name" value="NagB/RpiA_transferase-like"/>
</dbReference>
<evidence type="ECO:0000256" key="1">
    <source>
        <dbReference type="ARBA" id="ARBA00022490"/>
    </source>
</evidence>
<organism evidence="7 8">
    <name type="scientific">Tothia fuscella</name>
    <dbReference type="NCBI Taxonomy" id="1048955"/>
    <lineage>
        <taxon>Eukaryota</taxon>
        <taxon>Fungi</taxon>
        <taxon>Dikarya</taxon>
        <taxon>Ascomycota</taxon>
        <taxon>Pezizomycotina</taxon>
        <taxon>Dothideomycetes</taxon>
        <taxon>Pleosporomycetidae</taxon>
        <taxon>Venturiales</taxon>
        <taxon>Cylindrosympodiaceae</taxon>
        <taxon>Tothia</taxon>
    </lineage>
</organism>
<proteinExistence type="inferred from homology"/>
<reference evidence="7" key="1">
    <citation type="journal article" date="2020" name="Stud. Mycol.">
        <title>101 Dothideomycetes genomes: a test case for predicting lifestyles and emergence of pathogens.</title>
        <authorList>
            <person name="Haridas S."/>
            <person name="Albert R."/>
            <person name="Binder M."/>
            <person name="Bloem J."/>
            <person name="Labutti K."/>
            <person name="Salamov A."/>
            <person name="Andreopoulos B."/>
            <person name="Baker S."/>
            <person name="Barry K."/>
            <person name="Bills G."/>
            <person name="Bluhm B."/>
            <person name="Cannon C."/>
            <person name="Castanera R."/>
            <person name="Culley D."/>
            <person name="Daum C."/>
            <person name="Ezra D."/>
            <person name="Gonzalez J."/>
            <person name="Henrissat B."/>
            <person name="Kuo A."/>
            <person name="Liang C."/>
            <person name="Lipzen A."/>
            <person name="Lutzoni F."/>
            <person name="Magnuson J."/>
            <person name="Mondo S."/>
            <person name="Nolan M."/>
            <person name="Ohm R."/>
            <person name="Pangilinan J."/>
            <person name="Park H.-J."/>
            <person name="Ramirez L."/>
            <person name="Alfaro M."/>
            <person name="Sun H."/>
            <person name="Tritt A."/>
            <person name="Yoshinaga Y."/>
            <person name="Zwiers L.-H."/>
            <person name="Turgeon B."/>
            <person name="Goodwin S."/>
            <person name="Spatafora J."/>
            <person name="Crous P."/>
            <person name="Grigoriev I."/>
        </authorList>
    </citation>
    <scope>NUCLEOTIDE SEQUENCE</scope>
    <source>
        <strain evidence="7">CBS 130266</strain>
    </source>
</reference>
<accession>A0A9P4NVX1</accession>
<evidence type="ECO:0000256" key="4">
    <source>
        <dbReference type="ARBA" id="ARBA00023235"/>
    </source>
</evidence>
<evidence type="ECO:0000313" key="7">
    <source>
        <dbReference type="EMBL" id="KAF2433269.1"/>
    </source>
</evidence>
<dbReference type="SUPFAM" id="SSF100950">
    <property type="entry name" value="NagB/RpiA/CoA transferase-like"/>
    <property type="match status" value="1"/>
</dbReference>
<keyword evidence="5 6" id="KW-0539">Nucleus</keyword>
<comment type="similarity">
    <text evidence="6">Belongs to the eIF-2B alpha/beta/delta subunits family. MtnA subfamily.</text>
</comment>
<evidence type="ECO:0000256" key="5">
    <source>
        <dbReference type="ARBA" id="ARBA00023242"/>
    </source>
</evidence>
<comment type="catalytic activity">
    <reaction evidence="6">
        <text>5-(methylsulfanyl)-alpha-D-ribose 1-phosphate = 5-(methylsulfanyl)-D-ribulose 1-phosphate</text>
        <dbReference type="Rhea" id="RHEA:19989"/>
        <dbReference type="ChEBI" id="CHEBI:58533"/>
        <dbReference type="ChEBI" id="CHEBI:58548"/>
        <dbReference type="EC" id="5.3.1.23"/>
    </reaction>
</comment>
<protein>
    <recommendedName>
        <fullName evidence="6">Methylthioribose-1-phosphate isomerase</fullName>
        <shortName evidence="6">M1Pi</shortName>
        <shortName evidence="6">MTR-1-P isomerase</shortName>
        <ecNumber evidence="6">5.3.1.23</ecNumber>
    </recommendedName>
    <alternativeName>
        <fullName evidence="6">S-methyl-5-thioribose-1-phosphate isomerase</fullName>
    </alternativeName>
    <alternativeName>
        <fullName evidence="6">Translation initiation factor eIF-2B subunit alpha/beta/delta-like protein</fullName>
    </alternativeName>
</protein>
<dbReference type="Gene3D" id="3.40.50.10470">
    <property type="entry name" value="Translation initiation factor eif-2b, domain 2"/>
    <property type="match status" value="1"/>
</dbReference>
<dbReference type="PANTHER" id="PTHR43475">
    <property type="entry name" value="METHYLTHIORIBOSE-1-PHOSPHATE ISOMERASE"/>
    <property type="match status" value="1"/>
</dbReference>
<comment type="caution">
    <text evidence="7">The sequence shown here is derived from an EMBL/GenBank/DDBJ whole genome shotgun (WGS) entry which is preliminary data.</text>
</comment>
<evidence type="ECO:0000256" key="6">
    <source>
        <dbReference type="HAMAP-Rule" id="MF_03119"/>
    </source>
</evidence>
<dbReference type="AlphaFoldDB" id="A0A9P4NVX1"/>
<comment type="function">
    <text evidence="6">Catalyzes the interconversion of methylthioribose-1-phosphate (MTR-1-P) into methylthioribulose-1-phosphate (MTRu-1-P).</text>
</comment>
<name>A0A9P4NVX1_9PEZI</name>
<keyword evidence="7" id="KW-0396">Initiation factor</keyword>
<keyword evidence="8" id="KW-1185">Reference proteome</keyword>
<comment type="pathway">
    <text evidence="6">Amino-acid biosynthesis; L-methionine biosynthesis via salvage pathway; L-methionine from S-methyl-5-thio-alpha-D-ribose 1-phosphate: step 1/6.</text>
</comment>
<keyword evidence="4 6" id="KW-0413">Isomerase</keyword>
<evidence type="ECO:0000256" key="2">
    <source>
        <dbReference type="ARBA" id="ARBA00022605"/>
    </source>
</evidence>